<dbReference type="EMBL" id="FMZW01000050">
    <property type="protein sequence ID" value="SDF29764.1"/>
    <property type="molecule type" value="Genomic_DNA"/>
</dbReference>
<proteinExistence type="predicted"/>
<dbReference type="Pfam" id="PF05973">
    <property type="entry name" value="Gp49"/>
    <property type="match status" value="1"/>
</dbReference>
<organism evidence="1 2">
    <name type="scientific">Bradyrhizobium brasilense</name>
    <dbReference type="NCBI Taxonomy" id="1419277"/>
    <lineage>
        <taxon>Bacteria</taxon>
        <taxon>Pseudomonadati</taxon>
        <taxon>Pseudomonadota</taxon>
        <taxon>Alphaproteobacteria</taxon>
        <taxon>Hyphomicrobiales</taxon>
        <taxon>Nitrobacteraceae</taxon>
        <taxon>Bradyrhizobium</taxon>
    </lineage>
</organism>
<sequence length="141" mass="15536">MANSKSAIKSSERKEDVPLEFVGSSLEDLSAFPLPCKKEIGFALRAAQKGGKGENVKPLKGFGGASVLQIKSSFDGDTFRAVYTVQLKGAIYVLHAFQKKSTKGKTTSQNDKDLIRTRLNAAIELHAEKENEQSKKHKRQR</sequence>
<dbReference type="AlphaFoldDB" id="A0A1G7JY75"/>
<gene>
    <name evidence="1" type="ORF">SAMN05216337_105050</name>
</gene>
<reference evidence="1 2" key="1">
    <citation type="submission" date="2016-10" db="EMBL/GenBank/DDBJ databases">
        <authorList>
            <person name="de Groot N.N."/>
        </authorList>
    </citation>
    <scope>NUCLEOTIDE SEQUENCE [LARGE SCALE GENOMIC DNA]</scope>
    <source>
        <strain evidence="1 2">R5</strain>
    </source>
</reference>
<accession>A0A1G7JY75</accession>
<protein>
    <submittedName>
        <fullName evidence="1">Phage-related protein</fullName>
    </submittedName>
</protein>
<evidence type="ECO:0000313" key="2">
    <source>
        <dbReference type="Proteomes" id="UP000199245"/>
    </source>
</evidence>
<dbReference type="Proteomes" id="UP000199245">
    <property type="component" value="Unassembled WGS sequence"/>
</dbReference>
<dbReference type="InterPro" id="IPR009241">
    <property type="entry name" value="HigB-like"/>
</dbReference>
<dbReference type="RefSeq" id="WP_092089280.1">
    <property type="nucleotide sequence ID" value="NZ_FMZW01000050.1"/>
</dbReference>
<name>A0A1G7JY75_9BRAD</name>
<evidence type="ECO:0000313" key="1">
    <source>
        <dbReference type="EMBL" id="SDF29764.1"/>
    </source>
</evidence>